<accession>A0A0S2KCH0</accession>
<dbReference type="InterPro" id="IPR020904">
    <property type="entry name" value="Sc_DH/Rdtase_CS"/>
</dbReference>
<evidence type="ECO:0000313" key="4">
    <source>
        <dbReference type="EMBL" id="ALO45980.1"/>
    </source>
</evidence>
<dbReference type="Gene3D" id="3.40.50.720">
    <property type="entry name" value="NAD(P)-binding Rossmann-like Domain"/>
    <property type="match status" value="1"/>
</dbReference>
<keyword evidence="2" id="KW-0560">Oxidoreductase</keyword>
<dbReference type="PROSITE" id="PS00061">
    <property type="entry name" value="ADH_SHORT"/>
    <property type="match status" value="1"/>
</dbReference>
<dbReference type="InterPro" id="IPR002347">
    <property type="entry name" value="SDR_fam"/>
</dbReference>
<dbReference type="InterPro" id="IPR036291">
    <property type="entry name" value="NAD(P)-bd_dom_sf"/>
</dbReference>
<dbReference type="EMBL" id="CP013189">
    <property type="protein sequence ID" value="ALO45980.1"/>
    <property type="molecule type" value="Genomic_DNA"/>
</dbReference>
<dbReference type="AlphaFoldDB" id="A0A0S2KCH0"/>
<dbReference type="RefSeq" id="WP_058021467.1">
    <property type="nucleotide sequence ID" value="NZ_CP013189.1"/>
</dbReference>
<dbReference type="PANTHER" id="PTHR42901">
    <property type="entry name" value="ALCOHOL DEHYDROGENASE"/>
    <property type="match status" value="1"/>
</dbReference>
<evidence type="ECO:0000256" key="3">
    <source>
        <dbReference type="RuleBase" id="RU000363"/>
    </source>
</evidence>
<dbReference type="GO" id="GO:0016616">
    <property type="term" value="F:oxidoreductase activity, acting on the CH-OH group of donors, NAD or NADP as acceptor"/>
    <property type="evidence" value="ECO:0007669"/>
    <property type="project" value="UniProtKB-ARBA"/>
</dbReference>
<dbReference type="PRINTS" id="PR00080">
    <property type="entry name" value="SDRFAMILY"/>
</dbReference>
<evidence type="ECO:0000256" key="2">
    <source>
        <dbReference type="ARBA" id="ARBA00023002"/>
    </source>
</evidence>
<evidence type="ECO:0000313" key="5">
    <source>
        <dbReference type="Proteomes" id="UP000065641"/>
    </source>
</evidence>
<comment type="similarity">
    <text evidence="1 3">Belongs to the short-chain dehydrogenases/reductases (SDR) family.</text>
</comment>
<dbReference type="FunFam" id="3.40.50.720:FF:000047">
    <property type="entry name" value="NADP-dependent L-serine/L-allo-threonine dehydrogenase"/>
    <property type="match status" value="1"/>
</dbReference>
<dbReference type="SUPFAM" id="SSF51735">
    <property type="entry name" value="NAD(P)-binding Rossmann-fold domains"/>
    <property type="match status" value="1"/>
</dbReference>
<proteinExistence type="inferred from homology"/>
<dbReference type="Pfam" id="PF00106">
    <property type="entry name" value="adh_short"/>
    <property type="match status" value="1"/>
</dbReference>
<reference evidence="4 5" key="1">
    <citation type="submission" date="2015-11" db="EMBL/GenBank/DDBJ databases">
        <authorList>
            <person name="Zhang Y."/>
            <person name="Guo Z."/>
        </authorList>
    </citation>
    <scope>NUCLEOTIDE SEQUENCE [LARGE SCALE GENOMIC DNA]</scope>
    <source>
        <strain evidence="4 5">KCTC 32221</strain>
    </source>
</reference>
<dbReference type="PANTHER" id="PTHR42901:SF1">
    <property type="entry name" value="ALCOHOL DEHYDROGENASE"/>
    <property type="match status" value="1"/>
</dbReference>
<evidence type="ECO:0000256" key="1">
    <source>
        <dbReference type="ARBA" id="ARBA00006484"/>
    </source>
</evidence>
<dbReference type="PRINTS" id="PR00081">
    <property type="entry name" value="GDHRDH"/>
</dbReference>
<dbReference type="Proteomes" id="UP000065641">
    <property type="component" value="Chromosome"/>
</dbReference>
<name>A0A0S2KCH0_9GAMM</name>
<protein>
    <submittedName>
        <fullName evidence="4">Short-chain alcohol dehydrogenase</fullName>
    </submittedName>
</protein>
<keyword evidence="5" id="KW-1185">Reference proteome</keyword>
<sequence>MTRTVFITGASSGFGAACARKFAAHGDRLILLARRQQRLQTLADELDGCDTHLISLDITDQQALQSAIENIPEAFGKPDVLINNAGLALGLSGADQAEMSHWQQMIDTNISALVHLTRLVLPAMVRRDRGHIVNIGSTAGNWPYPGGNVYGATKAFVKQFSRGLRADLLGKRIKVTNIEPGLAETEFSLVRFNHDAARAAEVYDGTKPISADDLADIIHWVCNTPAHININAMEIMPLCQSWGPFRIDRQMSFD</sequence>
<dbReference type="OrthoDB" id="9810734at2"/>
<organism evidence="4 5">
    <name type="scientific">Pseudohongiella spirulinae</name>
    <dbReference type="NCBI Taxonomy" id="1249552"/>
    <lineage>
        <taxon>Bacteria</taxon>
        <taxon>Pseudomonadati</taxon>
        <taxon>Pseudomonadota</taxon>
        <taxon>Gammaproteobacteria</taxon>
        <taxon>Pseudomonadales</taxon>
        <taxon>Pseudohongiellaceae</taxon>
        <taxon>Pseudohongiella</taxon>
    </lineage>
</organism>
<dbReference type="PROSITE" id="PS51257">
    <property type="entry name" value="PROKAR_LIPOPROTEIN"/>
    <property type="match status" value="1"/>
</dbReference>
<gene>
    <name evidence="4" type="ORF">PS2015_1323</name>
</gene>
<dbReference type="KEGG" id="pspi:PS2015_1323"/>
<dbReference type="STRING" id="1249552.PS2015_1323"/>